<proteinExistence type="predicted"/>
<name>U6Q101_9NEIS</name>
<protein>
    <submittedName>
        <fullName evidence="2">Uncharacterized protein</fullName>
    </submittedName>
</protein>
<sequence length="23" mass="2728">YDKLKRNYESTVSLACALIWLKL</sequence>
<dbReference type="Proteomes" id="UP000017813">
    <property type="component" value="Unassembled WGS sequence"/>
</dbReference>
<gene>
    <name evidence="2" type="ORF">HMPREF9021_00231</name>
    <name evidence="1" type="ORF">HMPREF9021_00821</name>
</gene>
<feature type="non-terminal residue" evidence="2">
    <location>
        <position position="1"/>
    </location>
</feature>
<accession>U6Q101</accession>
<dbReference type="EMBL" id="ADCY02000016">
    <property type="protein sequence ID" value="EFG31550.2"/>
    <property type="molecule type" value="Genomic_DNA"/>
</dbReference>
<comment type="caution">
    <text evidence="2">The sequence shown here is derived from an EMBL/GenBank/DDBJ whole genome shotgun (WGS) entry which is preliminary data.</text>
</comment>
<reference evidence="2 3" key="2">
    <citation type="submission" date="2011-10" db="EMBL/GenBank/DDBJ databases">
        <title>The Genome Sequence of Simonsiella muelleri ATCC 29453.</title>
        <authorList>
            <consortium name="The Broad Institute Genome Sequencing Platform"/>
            <consortium name="The Broad Institute Genome Sequencing Center for Infectious Disease"/>
            <person name="Earl A."/>
            <person name="Ward D."/>
            <person name="Feldgarden M."/>
            <person name="Gevers D."/>
            <person name="Izard J."/>
            <person name="Baranova O.V."/>
            <person name="Blanton J.M."/>
            <person name="Tanner A.C."/>
            <person name="Dewhirst F."/>
            <person name="Young S.K."/>
            <person name="Zeng Q."/>
            <person name="Gargeya S."/>
            <person name="Fitzgerald M."/>
            <person name="Haas B."/>
            <person name="Abouelleil A."/>
            <person name="Alvarado L."/>
            <person name="Arachchi H.M."/>
            <person name="Berlin A."/>
            <person name="Brown A."/>
            <person name="Chapman S.B."/>
            <person name="Chen Z."/>
            <person name="Dunbar C."/>
            <person name="Freedman E."/>
            <person name="Gearin G."/>
            <person name="Goldberg J."/>
            <person name="Griggs A."/>
            <person name="Gujja S."/>
            <person name="Heiman D."/>
            <person name="Howarth C."/>
            <person name="Larson L."/>
            <person name="Lui A."/>
            <person name="MacDonald P.J.P."/>
            <person name="Montmayeur A."/>
            <person name="Murphy C."/>
            <person name="Neiman D."/>
            <person name="Pearson M."/>
            <person name="Priest M."/>
            <person name="Roberts A."/>
            <person name="Saif S."/>
            <person name="Shea T."/>
            <person name="Shenoy N."/>
            <person name="Sisk P."/>
            <person name="Stolte C."/>
            <person name="Sykes S."/>
            <person name="Wortman J."/>
            <person name="Nusbaum C."/>
            <person name="Birren B."/>
        </authorList>
    </citation>
    <scope>NUCLEOTIDE SEQUENCE [LARGE SCALE GENOMIC DNA]</scope>
    <source>
        <strain evidence="2 3">ATCC 29453</strain>
    </source>
</reference>
<reference evidence="2 3" key="1">
    <citation type="submission" date="2010-03" db="EMBL/GenBank/DDBJ databases">
        <authorList>
            <consortium name="The Broad Institute Genome Sequencing Platform"/>
            <person name="Ward D."/>
            <person name="Earl A."/>
            <person name="Feldgarden M."/>
            <person name="Gevers D."/>
            <person name="Young S."/>
            <person name="Zeng Q."/>
            <person name="Koehrsen M."/>
            <person name="Alvarado L."/>
            <person name="Berlin A.M."/>
            <person name="Borenstein D."/>
            <person name="Chapman S.B."/>
            <person name="Chen Z."/>
            <person name="Engels R."/>
            <person name="Freedman E."/>
            <person name="Gellesch M."/>
            <person name="Goldberg J."/>
            <person name="Griggs A."/>
            <person name="Gujja S."/>
            <person name="Heilman E.R."/>
            <person name="Heiman D.I."/>
            <person name="Hepburn T.A."/>
            <person name="Howarth C."/>
            <person name="Jen D."/>
            <person name="Larson L."/>
            <person name="Mehta T."/>
            <person name="Park D."/>
            <person name="Pearson M."/>
            <person name="Richards J."/>
            <person name="Roberts A."/>
            <person name="Saif S."/>
            <person name="Shea T.D."/>
            <person name="Shenoy N."/>
            <person name="Sisk P."/>
            <person name="Stolte C."/>
            <person name="Sykes S.N."/>
            <person name="Walk T."/>
            <person name="White J."/>
            <person name="Yandava C."/>
            <person name="Izard J."/>
            <person name="Baranova O.V."/>
            <person name="Blanton J.M."/>
            <person name="Tanner A.C."/>
            <person name="Dewhirst F."/>
            <person name="Haas B."/>
            <person name="Nusbaum C."/>
            <person name="Birren B."/>
        </authorList>
    </citation>
    <scope>NUCLEOTIDE SEQUENCE [LARGE SCALE GENOMIC DNA]</scope>
    <source>
        <strain evidence="2 3">ATCC 29453</strain>
    </source>
</reference>
<evidence type="ECO:0000313" key="1">
    <source>
        <dbReference type="EMBL" id="EFG31550.2"/>
    </source>
</evidence>
<dbReference type="STRING" id="641147.HMPREF9021_00231"/>
<dbReference type="EMBL" id="ADCY02000004">
    <property type="protein sequence ID" value="EFG31832.2"/>
    <property type="molecule type" value="Genomic_DNA"/>
</dbReference>
<keyword evidence="3" id="KW-1185">Reference proteome</keyword>
<evidence type="ECO:0000313" key="2">
    <source>
        <dbReference type="EMBL" id="EFG31832.2"/>
    </source>
</evidence>
<dbReference type="HOGENOM" id="CLU_3422133_0_0_4"/>
<dbReference type="AlphaFoldDB" id="U6Q101"/>
<evidence type="ECO:0000313" key="3">
    <source>
        <dbReference type="Proteomes" id="UP000017813"/>
    </source>
</evidence>
<organism evidence="2 3">
    <name type="scientific">Simonsiella muelleri ATCC 29453</name>
    <dbReference type="NCBI Taxonomy" id="641147"/>
    <lineage>
        <taxon>Bacteria</taxon>
        <taxon>Pseudomonadati</taxon>
        <taxon>Pseudomonadota</taxon>
        <taxon>Betaproteobacteria</taxon>
        <taxon>Neisseriales</taxon>
        <taxon>Neisseriaceae</taxon>
        <taxon>Simonsiella</taxon>
    </lineage>
</organism>